<dbReference type="EMBL" id="QVEV01000036">
    <property type="protein sequence ID" value="RGC11415.1"/>
    <property type="molecule type" value="Genomic_DNA"/>
</dbReference>
<feature type="transmembrane region" description="Helical" evidence="1">
    <location>
        <begin position="12"/>
        <end position="30"/>
    </location>
</feature>
<gene>
    <name evidence="2" type="ORF">DXA38_18090</name>
</gene>
<evidence type="ECO:0000256" key="1">
    <source>
        <dbReference type="SAM" id="Phobius"/>
    </source>
</evidence>
<feature type="transmembrane region" description="Helical" evidence="1">
    <location>
        <begin position="91"/>
        <end position="112"/>
    </location>
</feature>
<sequence>MANYIKSIKAKYLFAYCITYFTINLCIYENESKLDIILFLPHNILHFSLSSLLILAQTLFYVDNIMYYIHLENEIKIRIHNQYKNVIINRLFICYLLEVILNTLIFVFFYHIDIKIEALILLLTFIYIMIFTFLCIFMKKDTFKHIIIVNYLLSLFIRFAITSFLK</sequence>
<evidence type="ECO:0000313" key="2">
    <source>
        <dbReference type="EMBL" id="RGC11415.1"/>
    </source>
</evidence>
<reference evidence="2 3" key="1">
    <citation type="submission" date="2018-08" db="EMBL/GenBank/DDBJ databases">
        <title>A genome reference for cultivated species of the human gut microbiota.</title>
        <authorList>
            <person name="Zou Y."/>
            <person name="Xue W."/>
            <person name="Luo G."/>
        </authorList>
    </citation>
    <scope>NUCLEOTIDE SEQUENCE [LARGE SCALE GENOMIC DNA]</scope>
    <source>
        <strain evidence="2 3">OF01-2LB</strain>
    </source>
</reference>
<keyword evidence="1" id="KW-1133">Transmembrane helix</keyword>
<name>A0A3E2VL66_CLOIN</name>
<dbReference type="AlphaFoldDB" id="A0A3E2VL66"/>
<proteinExistence type="predicted"/>
<evidence type="ECO:0000313" key="3">
    <source>
        <dbReference type="Proteomes" id="UP000260025"/>
    </source>
</evidence>
<protein>
    <submittedName>
        <fullName evidence="2">Uncharacterized protein</fullName>
    </submittedName>
</protein>
<dbReference type="Proteomes" id="UP000260025">
    <property type="component" value="Unassembled WGS sequence"/>
</dbReference>
<organism evidence="2 3">
    <name type="scientific">Clostridium innocuum</name>
    <dbReference type="NCBI Taxonomy" id="1522"/>
    <lineage>
        <taxon>Bacteria</taxon>
        <taxon>Bacillati</taxon>
        <taxon>Bacillota</taxon>
        <taxon>Clostridia</taxon>
        <taxon>Eubacteriales</taxon>
        <taxon>Clostridiaceae</taxon>
        <taxon>Clostridium</taxon>
    </lineage>
</organism>
<feature type="transmembrane region" description="Helical" evidence="1">
    <location>
        <begin position="145"/>
        <end position="165"/>
    </location>
</feature>
<feature type="transmembrane region" description="Helical" evidence="1">
    <location>
        <begin position="50"/>
        <end position="70"/>
    </location>
</feature>
<accession>A0A3E2VL66</accession>
<comment type="caution">
    <text evidence="2">The sequence shown here is derived from an EMBL/GenBank/DDBJ whole genome shotgun (WGS) entry which is preliminary data.</text>
</comment>
<keyword evidence="1" id="KW-0812">Transmembrane</keyword>
<feature type="transmembrane region" description="Helical" evidence="1">
    <location>
        <begin position="118"/>
        <end position="138"/>
    </location>
</feature>
<keyword evidence="1" id="KW-0472">Membrane</keyword>